<dbReference type="AlphaFoldDB" id="A0A4Z0Y7H2"/>
<comment type="caution">
    <text evidence="1">The sequence shown here is derived from an EMBL/GenBank/DDBJ whole genome shotgun (WGS) entry which is preliminary data.</text>
</comment>
<dbReference type="Proteomes" id="UP000297714">
    <property type="component" value="Unassembled WGS sequence"/>
</dbReference>
<dbReference type="InterPro" id="IPR018755">
    <property type="entry name" value="Phage_Mu_Gp48"/>
</dbReference>
<accession>A0A4Z0Y7H2</accession>
<organism evidence="1 2">
    <name type="scientific">Caproiciproducens galactitolivorans</name>
    <dbReference type="NCBI Taxonomy" id="642589"/>
    <lineage>
        <taxon>Bacteria</taxon>
        <taxon>Bacillati</taxon>
        <taxon>Bacillota</taxon>
        <taxon>Clostridia</taxon>
        <taxon>Eubacteriales</taxon>
        <taxon>Acutalibacteraceae</taxon>
        <taxon>Caproiciproducens</taxon>
    </lineage>
</organism>
<evidence type="ECO:0000313" key="2">
    <source>
        <dbReference type="Proteomes" id="UP000297714"/>
    </source>
</evidence>
<name>A0A4Z0Y7H2_9FIRM</name>
<dbReference type="Pfam" id="PF10076">
    <property type="entry name" value="Phage_Mu_Gp48"/>
    <property type="match status" value="1"/>
</dbReference>
<sequence>MNLMDYLPPIYDGNATMQELQDILTDKINTMISYTGATVDECFINTASKLLNRYEKIYGCTVDVTKSDTARREILKAKIRGIGTITKQLIIDTAASYSNGTVEVIEKPTDYSFVVKFTGTLGIPKNMAGLTETINQIKPAHLAYSFIYTFITWDKVEAYSHTWDEWDALGLTWDAFETYKEDT</sequence>
<dbReference type="OrthoDB" id="1629754at2"/>
<protein>
    <recommendedName>
        <fullName evidence="3">DUF2313 domain-containing protein</fullName>
    </recommendedName>
</protein>
<evidence type="ECO:0000313" key="1">
    <source>
        <dbReference type="EMBL" id="TGJ75475.1"/>
    </source>
</evidence>
<reference evidence="1 2" key="1">
    <citation type="submission" date="2019-04" db="EMBL/GenBank/DDBJ databases">
        <authorList>
            <person name="Poehlein A."/>
            <person name="Bengelsdorf F.R."/>
            <person name="Duerre P."/>
            <person name="Daniel R."/>
        </authorList>
    </citation>
    <scope>NUCLEOTIDE SEQUENCE [LARGE SCALE GENOMIC DNA]</scope>
    <source>
        <strain evidence="1 2">BS-1</strain>
    </source>
</reference>
<evidence type="ECO:0008006" key="3">
    <source>
        <dbReference type="Google" id="ProtNLM"/>
    </source>
</evidence>
<gene>
    <name evidence="1" type="ORF">CAGA_23540</name>
</gene>
<dbReference type="RefSeq" id="WP_135661011.1">
    <property type="nucleotide sequence ID" value="NZ_SRMQ01000016.1"/>
</dbReference>
<proteinExistence type="predicted"/>
<dbReference type="EMBL" id="SRMQ01000016">
    <property type="protein sequence ID" value="TGJ75475.1"/>
    <property type="molecule type" value="Genomic_DNA"/>
</dbReference>
<keyword evidence="2" id="KW-1185">Reference proteome</keyword>